<comment type="caution">
    <text evidence="1">The sequence shown here is derived from an EMBL/GenBank/DDBJ whole genome shotgun (WGS) entry which is preliminary data.</text>
</comment>
<keyword evidence="2" id="KW-1185">Reference proteome</keyword>
<protein>
    <submittedName>
        <fullName evidence="1">Uncharacterized protein</fullName>
    </submittedName>
</protein>
<sequence length="72" mass="7928">MRTFLLETEITCPQCGFKKIETMPTTACQWYYECDGCKTLLKPLPGDCCVYCSFGSVKCPPLQVGTGCCNTA</sequence>
<reference evidence="1" key="1">
    <citation type="submission" date="2022-11" db="EMBL/GenBank/DDBJ databases">
        <title>Alteromonas sp. nov., isolated from sea water of the Qingdao.</title>
        <authorList>
            <person name="Wang Q."/>
        </authorList>
    </citation>
    <scope>NUCLEOTIDE SEQUENCE</scope>
    <source>
        <strain evidence="1">ASW11-7</strain>
    </source>
</reference>
<dbReference type="InterPro" id="IPR047677">
    <property type="entry name" value="GDCCVxC"/>
</dbReference>
<proteinExistence type="predicted"/>
<accession>A0ABT3P4P0</accession>
<dbReference type="EMBL" id="JAPFRD010000005">
    <property type="protein sequence ID" value="MCW8107740.1"/>
    <property type="molecule type" value="Genomic_DNA"/>
</dbReference>
<name>A0ABT3P4P0_9ALTE</name>
<dbReference type="NCBIfam" id="NF041374">
    <property type="entry name" value="GDCCVxC"/>
    <property type="match status" value="1"/>
</dbReference>
<evidence type="ECO:0000313" key="2">
    <source>
        <dbReference type="Proteomes" id="UP001142810"/>
    </source>
</evidence>
<dbReference type="Proteomes" id="UP001142810">
    <property type="component" value="Unassembled WGS sequence"/>
</dbReference>
<evidence type="ECO:0000313" key="1">
    <source>
        <dbReference type="EMBL" id="MCW8107740.1"/>
    </source>
</evidence>
<gene>
    <name evidence="1" type="ORF">OPS25_04380</name>
</gene>
<organism evidence="1 2">
    <name type="scientific">Alteromonas aquimaris</name>
    <dbReference type="NCBI Taxonomy" id="2998417"/>
    <lineage>
        <taxon>Bacteria</taxon>
        <taxon>Pseudomonadati</taxon>
        <taxon>Pseudomonadota</taxon>
        <taxon>Gammaproteobacteria</taxon>
        <taxon>Alteromonadales</taxon>
        <taxon>Alteromonadaceae</taxon>
        <taxon>Alteromonas/Salinimonas group</taxon>
        <taxon>Alteromonas</taxon>
    </lineage>
</organism>
<dbReference type="RefSeq" id="WP_265616437.1">
    <property type="nucleotide sequence ID" value="NZ_JAPFRD010000005.1"/>
</dbReference>